<dbReference type="OrthoDB" id="3800363at2759"/>
<protein>
    <submittedName>
        <fullName evidence="2">Uncharacterized protein</fullName>
    </submittedName>
</protein>
<gene>
    <name evidence="2" type="ORF">M421DRAFT_93572</name>
</gene>
<evidence type="ECO:0000313" key="2">
    <source>
        <dbReference type="EMBL" id="KAF1926998.1"/>
    </source>
</evidence>
<feature type="region of interest" description="Disordered" evidence="1">
    <location>
        <begin position="203"/>
        <end position="256"/>
    </location>
</feature>
<dbReference type="EMBL" id="ML978974">
    <property type="protein sequence ID" value="KAF1926998.1"/>
    <property type="molecule type" value="Genomic_DNA"/>
</dbReference>
<reference evidence="2" key="1">
    <citation type="journal article" date="2020" name="Stud. Mycol.">
        <title>101 Dothideomycetes genomes: a test case for predicting lifestyles and emergence of pathogens.</title>
        <authorList>
            <person name="Haridas S."/>
            <person name="Albert R."/>
            <person name="Binder M."/>
            <person name="Bloem J."/>
            <person name="Labutti K."/>
            <person name="Salamov A."/>
            <person name="Andreopoulos B."/>
            <person name="Baker S."/>
            <person name="Barry K."/>
            <person name="Bills G."/>
            <person name="Bluhm B."/>
            <person name="Cannon C."/>
            <person name="Castanera R."/>
            <person name="Culley D."/>
            <person name="Daum C."/>
            <person name="Ezra D."/>
            <person name="Gonzalez J."/>
            <person name="Henrissat B."/>
            <person name="Kuo A."/>
            <person name="Liang C."/>
            <person name="Lipzen A."/>
            <person name="Lutzoni F."/>
            <person name="Magnuson J."/>
            <person name="Mondo S."/>
            <person name="Nolan M."/>
            <person name="Ohm R."/>
            <person name="Pangilinan J."/>
            <person name="Park H.-J."/>
            <person name="Ramirez L."/>
            <person name="Alfaro M."/>
            <person name="Sun H."/>
            <person name="Tritt A."/>
            <person name="Yoshinaga Y."/>
            <person name="Zwiers L.-H."/>
            <person name="Turgeon B."/>
            <person name="Goodwin S."/>
            <person name="Spatafora J."/>
            <person name="Crous P."/>
            <person name="Grigoriev I."/>
        </authorList>
    </citation>
    <scope>NUCLEOTIDE SEQUENCE</scope>
    <source>
        <strain evidence="2">CBS 183.55</strain>
    </source>
</reference>
<sequence length="403" mass="45188">MHDYYAERLGYGRHRSQLQSMCCPPQPIYYDDFGERVLAMQLAKTLQPRKYDSEVDSDDENDVDKAISAHVRATIEYETIKGKYDDAKKKVDECAAKVKAAKRRAKKDRTISMGADFHMCQKLSAPRVSRVHMRVQNEFIRAETFQRPNCRKENKGQFFVAVTMSIDDSGNAASFGDPPARRVLHHQPSVAEDESPCQGKTLLRAKSSGDDLDQRQLPTGDWRTSRYRNDGNDGDGSSSSAAPTVGGGSGKNNRANTVHVNGGLHCVQALQRVIVFRVLPRYAESEAQPSDMRTIYLEYVVRLIEDGFRETSELRLNSSHVTMLKKIVSLSKINSIATFEPLPEHNESHVGPYGVEVPLHWDFVVKVTEFTVAVKVDTVKESCSNADQAVNLPGEVFVRPKHD</sequence>
<dbReference type="Proteomes" id="UP000800082">
    <property type="component" value="Unassembled WGS sequence"/>
</dbReference>
<name>A0A6A5RIS5_9PLEO</name>
<evidence type="ECO:0000256" key="1">
    <source>
        <dbReference type="SAM" id="MobiDB-lite"/>
    </source>
</evidence>
<dbReference type="GeneID" id="54355789"/>
<evidence type="ECO:0000313" key="3">
    <source>
        <dbReference type="Proteomes" id="UP000800082"/>
    </source>
</evidence>
<organism evidence="2 3">
    <name type="scientific">Didymella exigua CBS 183.55</name>
    <dbReference type="NCBI Taxonomy" id="1150837"/>
    <lineage>
        <taxon>Eukaryota</taxon>
        <taxon>Fungi</taxon>
        <taxon>Dikarya</taxon>
        <taxon>Ascomycota</taxon>
        <taxon>Pezizomycotina</taxon>
        <taxon>Dothideomycetes</taxon>
        <taxon>Pleosporomycetidae</taxon>
        <taxon>Pleosporales</taxon>
        <taxon>Pleosporineae</taxon>
        <taxon>Didymellaceae</taxon>
        <taxon>Didymella</taxon>
    </lineage>
</organism>
<keyword evidence="3" id="KW-1185">Reference proteome</keyword>
<dbReference type="AlphaFoldDB" id="A0A6A5RIS5"/>
<accession>A0A6A5RIS5</accession>
<dbReference type="RefSeq" id="XP_033447250.1">
    <property type="nucleotide sequence ID" value="XM_033598122.1"/>
</dbReference>
<proteinExistence type="predicted"/>